<sequence length="207" mass="25072">MPYREPIFFEGGYYHIYSRGSEKRQIFLDRADYQRFLKRLEEYKDKHDVSVLCYCLMPNHYHLLIKQNTQESISHFIYRLNLAYAMYFNKRYERVGPLFQGRFKAKNVSSDEYLVHLSRYIHLNPLSPAQTNVENYPWSSLQIYLERKNDDLVDLDLIKSYFGFEGQVEKYLKFIKEEGERKFKSAMEELLFEEITPLQVRDLKRAE</sequence>
<dbReference type="SUPFAM" id="SSF143422">
    <property type="entry name" value="Transposase IS200-like"/>
    <property type="match status" value="1"/>
</dbReference>
<dbReference type="InterPro" id="IPR036515">
    <property type="entry name" value="Transposase_17_sf"/>
</dbReference>
<evidence type="ECO:0000259" key="1">
    <source>
        <dbReference type="SMART" id="SM01321"/>
    </source>
</evidence>
<comment type="caution">
    <text evidence="2">The sequence shown here is derived from an EMBL/GenBank/DDBJ whole genome shotgun (WGS) entry which is preliminary data.</text>
</comment>
<dbReference type="GO" id="GO:0003677">
    <property type="term" value="F:DNA binding"/>
    <property type="evidence" value="ECO:0007669"/>
    <property type="project" value="InterPro"/>
</dbReference>
<dbReference type="Proteomes" id="UP000177039">
    <property type="component" value="Unassembled WGS sequence"/>
</dbReference>
<dbReference type="GO" id="GO:0006313">
    <property type="term" value="P:DNA transposition"/>
    <property type="evidence" value="ECO:0007669"/>
    <property type="project" value="InterPro"/>
</dbReference>
<dbReference type="SMART" id="SM01321">
    <property type="entry name" value="Y1_Tnp"/>
    <property type="match status" value="1"/>
</dbReference>
<evidence type="ECO:0000313" key="2">
    <source>
        <dbReference type="EMBL" id="OGD99908.1"/>
    </source>
</evidence>
<accession>A0A1F5H752</accession>
<dbReference type="Gene3D" id="3.30.70.1290">
    <property type="entry name" value="Transposase IS200-like"/>
    <property type="match status" value="1"/>
</dbReference>
<organism evidence="2 3">
    <name type="scientific">Candidatus Curtissbacteria bacterium RIFCSPLOWO2_01_FULL_42_50</name>
    <dbReference type="NCBI Taxonomy" id="1797730"/>
    <lineage>
        <taxon>Bacteria</taxon>
        <taxon>Candidatus Curtissiibacteriota</taxon>
    </lineage>
</organism>
<evidence type="ECO:0000313" key="3">
    <source>
        <dbReference type="Proteomes" id="UP000177039"/>
    </source>
</evidence>
<gene>
    <name evidence="2" type="ORF">A3B54_00115</name>
</gene>
<dbReference type="EMBL" id="MFBT01000008">
    <property type="protein sequence ID" value="OGD99908.1"/>
    <property type="molecule type" value="Genomic_DNA"/>
</dbReference>
<dbReference type="PANTHER" id="PTHR34322">
    <property type="entry name" value="TRANSPOSASE, Y1_TNP DOMAIN-CONTAINING"/>
    <property type="match status" value="1"/>
</dbReference>
<dbReference type="GO" id="GO:0004803">
    <property type="term" value="F:transposase activity"/>
    <property type="evidence" value="ECO:0007669"/>
    <property type="project" value="InterPro"/>
</dbReference>
<dbReference type="PANTHER" id="PTHR34322:SF2">
    <property type="entry name" value="TRANSPOSASE IS200-LIKE DOMAIN-CONTAINING PROTEIN"/>
    <property type="match status" value="1"/>
</dbReference>
<reference evidence="2 3" key="1">
    <citation type="journal article" date="2016" name="Nat. Commun.">
        <title>Thousands of microbial genomes shed light on interconnected biogeochemical processes in an aquifer system.</title>
        <authorList>
            <person name="Anantharaman K."/>
            <person name="Brown C.T."/>
            <person name="Hug L.A."/>
            <person name="Sharon I."/>
            <person name="Castelle C.J."/>
            <person name="Probst A.J."/>
            <person name="Thomas B.C."/>
            <person name="Singh A."/>
            <person name="Wilkins M.J."/>
            <person name="Karaoz U."/>
            <person name="Brodie E.L."/>
            <person name="Williams K.H."/>
            <person name="Hubbard S.S."/>
            <person name="Banfield J.F."/>
        </authorList>
    </citation>
    <scope>NUCLEOTIDE SEQUENCE [LARGE SCALE GENOMIC DNA]</scope>
</reference>
<name>A0A1F5H752_9BACT</name>
<dbReference type="Pfam" id="PF01797">
    <property type="entry name" value="Y1_Tnp"/>
    <property type="match status" value="1"/>
</dbReference>
<proteinExistence type="predicted"/>
<protein>
    <recommendedName>
        <fullName evidence="1">Transposase IS200-like domain-containing protein</fullName>
    </recommendedName>
</protein>
<dbReference type="AlphaFoldDB" id="A0A1F5H752"/>
<feature type="domain" description="Transposase IS200-like" evidence="1">
    <location>
        <begin position="9"/>
        <end position="124"/>
    </location>
</feature>
<dbReference type="InterPro" id="IPR002686">
    <property type="entry name" value="Transposase_17"/>
</dbReference>